<sequence>MTIQPTILRPVRPNAGTQAWYRKRLDAAIKEMQDSLVFWLKANYRAAGLADGLAQDDSPAMMMRKAMNKLARRWQSKFDDLADTLSKKFADRALGNSDVSLRNAMEAAGATVKFTMTPEMNDVYQGCIGEQVGLIKSIASEHLTEVQGLVMRSVQRGRDLGSLTKDLERRYGITQRRAALIARDQNNKATSAMQSARQQALGIKEGIWRHSGGGKEPRHSHVKANGKKFDLAKGMFIDDEWIMPGEKINCRCTWSPVIPGFD</sequence>
<proteinExistence type="predicted"/>
<dbReference type="NCBIfam" id="TIGR01641">
    <property type="entry name" value="phageSPP1_gp7"/>
    <property type="match status" value="1"/>
</dbReference>
<feature type="domain" description="Phage head morphogenesis" evidence="1">
    <location>
        <begin position="145"/>
        <end position="253"/>
    </location>
</feature>
<protein>
    <submittedName>
        <fullName evidence="2">Phage putative head morphogenesis protein, SPP1 gp7 family</fullName>
    </submittedName>
</protein>
<dbReference type="AlphaFoldDB" id="A0A0M9GBV7"/>
<dbReference type="PATRIC" id="fig|50340.43.peg.4442"/>
<evidence type="ECO:0000259" key="1">
    <source>
        <dbReference type="Pfam" id="PF04233"/>
    </source>
</evidence>
<gene>
    <name evidence="2" type="ORF">PF66_06209</name>
</gene>
<dbReference type="RefSeq" id="WP_081009949.1">
    <property type="nucleotide sequence ID" value="NZ_JSYZ01000034.1"/>
</dbReference>
<comment type="caution">
    <text evidence="2">The sequence shown here is derived from an EMBL/GenBank/DDBJ whole genome shotgun (WGS) entry which is preliminary data.</text>
</comment>
<keyword evidence="3" id="KW-1185">Reference proteome</keyword>
<dbReference type="InterPro" id="IPR006528">
    <property type="entry name" value="Phage_head_morphogenesis_dom"/>
</dbReference>
<dbReference type="Proteomes" id="UP000037931">
    <property type="component" value="Unassembled WGS sequence"/>
</dbReference>
<accession>A0A0M9GBV7</accession>
<dbReference type="OrthoDB" id="6637795at2"/>
<dbReference type="EMBL" id="JSYZ01000034">
    <property type="protein sequence ID" value="KPA87299.1"/>
    <property type="molecule type" value="Genomic_DNA"/>
</dbReference>
<dbReference type="STRING" id="50340.PF66_06209"/>
<reference evidence="2 3" key="1">
    <citation type="journal article" date="2015" name="PLoS ONE">
        <title>Rice-Infecting Pseudomonas Genomes Are Highly Accessorized and Harbor Multiple Putative Virulence Mechanisms to Cause Sheath Brown Rot.</title>
        <authorList>
            <person name="Quibod I.L."/>
            <person name="Grande G."/>
            <person name="Oreiro E.G."/>
            <person name="Borja F.N."/>
            <person name="Dossa G.S."/>
            <person name="Mauleon R."/>
            <person name="Cruz C.V."/>
            <person name="Oliva R."/>
        </authorList>
    </citation>
    <scope>NUCLEOTIDE SEQUENCE [LARGE SCALE GENOMIC DNA]</scope>
    <source>
        <strain evidence="2 3">IRRI 6609</strain>
    </source>
</reference>
<dbReference type="Pfam" id="PF04233">
    <property type="entry name" value="Phage_Mu_F"/>
    <property type="match status" value="1"/>
</dbReference>
<organism evidence="2 3">
    <name type="scientific">Pseudomonas asplenii</name>
    <dbReference type="NCBI Taxonomy" id="53407"/>
    <lineage>
        <taxon>Bacteria</taxon>
        <taxon>Pseudomonadati</taxon>
        <taxon>Pseudomonadota</taxon>
        <taxon>Gammaproteobacteria</taxon>
        <taxon>Pseudomonadales</taxon>
        <taxon>Pseudomonadaceae</taxon>
        <taxon>Pseudomonas</taxon>
    </lineage>
</organism>
<evidence type="ECO:0000313" key="2">
    <source>
        <dbReference type="EMBL" id="KPA87299.1"/>
    </source>
</evidence>
<evidence type="ECO:0000313" key="3">
    <source>
        <dbReference type="Proteomes" id="UP000037931"/>
    </source>
</evidence>
<name>A0A0M9GBV7_9PSED</name>